<reference evidence="1 2" key="1">
    <citation type="journal article" date="2018" name="Proc. R. Soc. B">
        <title>A non-coding region near Follistatin controls head colour polymorphism in the Gouldian finch.</title>
        <authorList>
            <person name="Toomey M.B."/>
            <person name="Marques C.I."/>
            <person name="Andrade P."/>
            <person name="Araujo P.M."/>
            <person name="Sabatino S."/>
            <person name="Gazda M.A."/>
            <person name="Afonso S."/>
            <person name="Lopes R.J."/>
            <person name="Corbo J.C."/>
            <person name="Carneiro M."/>
        </authorList>
    </citation>
    <scope>NUCLEOTIDE SEQUENCE [LARGE SCALE GENOMIC DNA]</scope>
    <source>
        <strain evidence="1">Red01</strain>
        <tissue evidence="1">Muscle</tissue>
    </source>
</reference>
<dbReference type="AlphaFoldDB" id="A0A3L8S0A5"/>
<dbReference type="EMBL" id="QUSF01000111">
    <property type="protein sequence ID" value="RLV91526.1"/>
    <property type="molecule type" value="Genomic_DNA"/>
</dbReference>
<comment type="caution">
    <text evidence="1">The sequence shown here is derived from an EMBL/GenBank/DDBJ whole genome shotgun (WGS) entry which is preliminary data.</text>
</comment>
<accession>A0A3L8S0A5</accession>
<sequence length="112" mass="12685">MPFAEPWQPELMLQVLCGIDGSAQQLQLGMAVDAEIKPIKALNNTMVGWTVSISRGLQEPKKELKSVLRLQPWEVPQETRENGINLLQVFQPTPGKTWNIHEECGVSHRELR</sequence>
<proteinExistence type="predicted"/>
<name>A0A3L8S0A5_CHLGU</name>
<keyword evidence="2" id="KW-1185">Reference proteome</keyword>
<organism evidence="1 2">
    <name type="scientific">Chloebia gouldiae</name>
    <name type="common">Gouldian finch</name>
    <name type="synonym">Erythrura gouldiae</name>
    <dbReference type="NCBI Taxonomy" id="44316"/>
    <lineage>
        <taxon>Eukaryota</taxon>
        <taxon>Metazoa</taxon>
        <taxon>Chordata</taxon>
        <taxon>Craniata</taxon>
        <taxon>Vertebrata</taxon>
        <taxon>Euteleostomi</taxon>
        <taxon>Archelosauria</taxon>
        <taxon>Archosauria</taxon>
        <taxon>Dinosauria</taxon>
        <taxon>Saurischia</taxon>
        <taxon>Theropoda</taxon>
        <taxon>Coelurosauria</taxon>
        <taxon>Aves</taxon>
        <taxon>Neognathae</taxon>
        <taxon>Neoaves</taxon>
        <taxon>Telluraves</taxon>
        <taxon>Australaves</taxon>
        <taxon>Passeriformes</taxon>
        <taxon>Passeroidea</taxon>
        <taxon>Passeridae</taxon>
        <taxon>Chloebia</taxon>
    </lineage>
</organism>
<protein>
    <submittedName>
        <fullName evidence="1">Uncharacterized protein</fullName>
    </submittedName>
</protein>
<evidence type="ECO:0000313" key="2">
    <source>
        <dbReference type="Proteomes" id="UP000276834"/>
    </source>
</evidence>
<gene>
    <name evidence="1" type="ORF">DV515_00014081</name>
</gene>
<evidence type="ECO:0000313" key="1">
    <source>
        <dbReference type="EMBL" id="RLV91526.1"/>
    </source>
</evidence>
<dbReference type="Proteomes" id="UP000276834">
    <property type="component" value="Unassembled WGS sequence"/>
</dbReference>